<accession>A0A7W7W2G1</accession>
<dbReference type="Gene3D" id="1.10.4080.10">
    <property type="entry name" value="ADP-ribosylation/Crystallin J1"/>
    <property type="match status" value="1"/>
</dbReference>
<feature type="binding site" evidence="1">
    <location>
        <position position="52"/>
    </location>
    <ligand>
        <name>Mg(2+)</name>
        <dbReference type="ChEBI" id="CHEBI:18420"/>
        <label>1</label>
    </ligand>
</feature>
<comment type="cofactor">
    <cofactor evidence="1">
        <name>Mg(2+)</name>
        <dbReference type="ChEBI" id="CHEBI:18420"/>
    </cofactor>
    <text evidence="1">Binds 2 magnesium ions per subunit.</text>
</comment>
<sequence>MSAMDEDRARRAMVSLRGLALGDGFGQRCLEAPGEVGPGGQWRLPEGRWRFTDDTEMACSVYAVLRGRGHVDQDALAAGFAARFDPGRGYGPATAGVLASVRAGGDWRELAGGLFGGAGSFGNGAAMRVAPLGAWFSDDVEEAARQAALSAAVTHTHPEGVAGAVAVAVGAAVAARREALGAPAFLDEVLAHVPAGEVSEGVRAARALLVVSDPVAVGRELGCGQRISAQDTVPFTLWCAAKHLDGFPAAVWETARAGGDADTTCAIVGGVVATRVPGGRLPQEWVSHGEPLPQWVV</sequence>
<dbReference type="Proteomes" id="UP000523007">
    <property type="component" value="Unassembled WGS sequence"/>
</dbReference>
<dbReference type="GO" id="GO:0046872">
    <property type="term" value="F:metal ion binding"/>
    <property type="evidence" value="ECO:0007669"/>
    <property type="project" value="UniProtKB-KW"/>
</dbReference>
<comment type="caution">
    <text evidence="2">The sequence shown here is derived from an EMBL/GenBank/DDBJ whole genome shotgun (WGS) entry which is preliminary data.</text>
</comment>
<dbReference type="AlphaFoldDB" id="A0A7W7W2G1"/>
<dbReference type="Pfam" id="PF03747">
    <property type="entry name" value="ADP_ribosyl_GH"/>
    <property type="match status" value="1"/>
</dbReference>
<reference evidence="2 3" key="1">
    <citation type="submission" date="2020-08" db="EMBL/GenBank/DDBJ databases">
        <title>Sequencing the genomes of 1000 actinobacteria strains.</title>
        <authorList>
            <person name="Klenk H.-P."/>
        </authorList>
    </citation>
    <scope>NUCLEOTIDE SEQUENCE [LARGE SCALE GENOMIC DNA]</scope>
    <source>
        <strain evidence="2 3">DSM 102030</strain>
    </source>
</reference>
<keyword evidence="1" id="KW-0460">Magnesium</keyword>
<keyword evidence="3" id="KW-1185">Reference proteome</keyword>
<gene>
    <name evidence="2" type="ORF">F4561_002767</name>
</gene>
<feature type="binding site" evidence="1">
    <location>
        <position position="54"/>
    </location>
    <ligand>
        <name>Mg(2+)</name>
        <dbReference type="ChEBI" id="CHEBI:18420"/>
        <label>1</label>
    </ligand>
</feature>
<dbReference type="PANTHER" id="PTHR16222">
    <property type="entry name" value="ADP-RIBOSYLGLYCOHYDROLASE"/>
    <property type="match status" value="1"/>
</dbReference>
<proteinExistence type="predicted"/>
<keyword evidence="2" id="KW-0378">Hydrolase</keyword>
<dbReference type="RefSeq" id="WP_184578929.1">
    <property type="nucleotide sequence ID" value="NZ_JACHJT010000001.1"/>
</dbReference>
<protein>
    <submittedName>
        <fullName evidence="2">ADP-ribosylglycohydrolase</fullName>
    </submittedName>
</protein>
<organism evidence="2 3">
    <name type="scientific">Lipingzhangella halophila</name>
    <dbReference type="NCBI Taxonomy" id="1783352"/>
    <lineage>
        <taxon>Bacteria</taxon>
        <taxon>Bacillati</taxon>
        <taxon>Actinomycetota</taxon>
        <taxon>Actinomycetes</taxon>
        <taxon>Streptosporangiales</taxon>
        <taxon>Nocardiopsidaceae</taxon>
        <taxon>Lipingzhangella</taxon>
    </lineage>
</organism>
<feature type="binding site" evidence="1">
    <location>
        <position position="262"/>
    </location>
    <ligand>
        <name>Mg(2+)</name>
        <dbReference type="ChEBI" id="CHEBI:18420"/>
        <label>1</label>
    </ligand>
</feature>
<dbReference type="GO" id="GO:0016787">
    <property type="term" value="F:hydrolase activity"/>
    <property type="evidence" value="ECO:0007669"/>
    <property type="project" value="UniProtKB-KW"/>
</dbReference>
<dbReference type="EMBL" id="JACHJT010000001">
    <property type="protein sequence ID" value="MBB4931947.1"/>
    <property type="molecule type" value="Genomic_DNA"/>
</dbReference>
<name>A0A7W7W2G1_9ACTN</name>
<dbReference type="SUPFAM" id="SSF101478">
    <property type="entry name" value="ADP-ribosylglycohydrolase"/>
    <property type="match status" value="1"/>
</dbReference>
<feature type="binding site" evidence="1">
    <location>
        <position position="260"/>
    </location>
    <ligand>
        <name>Mg(2+)</name>
        <dbReference type="ChEBI" id="CHEBI:18420"/>
        <label>1</label>
    </ligand>
</feature>
<feature type="binding site" evidence="1">
    <location>
        <position position="263"/>
    </location>
    <ligand>
        <name>Mg(2+)</name>
        <dbReference type="ChEBI" id="CHEBI:18420"/>
        <label>1</label>
    </ligand>
</feature>
<evidence type="ECO:0000313" key="2">
    <source>
        <dbReference type="EMBL" id="MBB4931947.1"/>
    </source>
</evidence>
<dbReference type="InterPro" id="IPR005502">
    <property type="entry name" value="Ribosyl_crysJ1"/>
</dbReference>
<evidence type="ECO:0000313" key="3">
    <source>
        <dbReference type="Proteomes" id="UP000523007"/>
    </source>
</evidence>
<dbReference type="InterPro" id="IPR050792">
    <property type="entry name" value="ADP-ribosylglycohydrolase"/>
</dbReference>
<evidence type="ECO:0000256" key="1">
    <source>
        <dbReference type="PIRSR" id="PIRSR605502-1"/>
    </source>
</evidence>
<feature type="binding site" evidence="1">
    <location>
        <position position="53"/>
    </location>
    <ligand>
        <name>Mg(2+)</name>
        <dbReference type="ChEBI" id="CHEBI:18420"/>
        <label>1</label>
    </ligand>
</feature>
<dbReference type="InterPro" id="IPR036705">
    <property type="entry name" value="Ribosyl_crysJ1_sf"/>
</dbReference>
<keyword evidence="1" id="KW-0479">Metal-binding</keyword>
<dbReference type="PANTHER" id="PTHR16222:SF12">
    <property type="entry name" value="ADP-RIBOSYLGLYCOHYDROLASE-RELATED"/>
    <property type="match status" value="1"/>
</dbReference>